<organism evidence="1">
    <name type="scientific">uncultured Quadrisphaera sp</name>
    <dbReference type="NCBI Taxonomy" id="904978"/>
    <lineage>
        <taxon>Bacteria</taxon>
        <taxon>Bacillati</taxon>
        <taxon>Actinomycetota</taxon>
        <taxon>Actinomycetes</taxon>
        <taxon>Kineosporiales</taxon>
        <taxon>Kineosporiaceae</taxon>
        <taxon>Quadrisphaera</taxon>
        <taxon>environmental samples</taxon>
    </lineage>
</organism>
<dbReference type="AlphaFoldDB" id="A0A6J4PFB0"/>
<dbReference type="Pfam" id="PF05960">
    <property type="entry name" value="DUF885"/>
    <property type="match status" value="1"/>
</dbReference>
<name>A0A6J4PFB0_9ACTN</name>
<reference evidence="1" key="1">
    <citation type="submission" date="2020-02" db="EMBL/GenBank/DDBJ databases">
        <authorList>
            <person name="Meier V. D."/>
        </authorList>
    </citation>
    <scope>NUCLEOTIDE SEQUENCE</scope>
    <source>
        <strain evidence="1">AVDCRST_MAG35</strain>
    </source>
</reference>
<protein>
    <recommendedName>
        <fullName evidence="2">DUF885 domain-containing protein</fullName>
    </recommendedName>
</protein>
<dbReference type="EMBL" id="CADCUY010000331">
    <property type="protein sequence ID" value="CAA9414375.1"/>
    <property type="molecule type" value="Genomic_DNA"/>
</dbReference>
<evidence type="ECO:0000313" key="1">
    <source>
        <dbReference type="EMBL" id="CAA9414375.1"/>
    </source>
</evidence>
<dbReference type="InterPro" id="IPR010281">
    <property type="entry name" value="DUF885"/>
</dbReference>
<proteinExistence type="predicted"/>
<gene>
    <name evidence="1" type="ORF">AVDCRST_MAG35-1621</name>
</gene>
<feature type="non-terminal residue" evidence="1">
    <location>
        <position position="223"/>
    </location>
</feature>
<accession>A0A6J4PFB0</accession>
<evidence type="ECO:0008006" key="2">
    <source>
        <dbReference type="Google" id="ProtNLM"/>
    </source>
</evidence>
<sequence>MSTERTPTPLDALADRYVDDACALSPFTATFAGVPGHESEVTDVSPEGFAARAELDRRTLAALDGVAPVDDVDRVTLAAMRERLGLAVELADTGHDRGGPALVNAIESPLQTVRDVVDLMATSTADDWAAVAARLHRVGEVLAGTRASLAEVATSPDPALRPTRRQVAACAEQCDALADPTTGQLAATVAGAGLDGGAPLPAALTADPDAGLRAPPSAFAEHG</sequence>